<evidence type="ECO:0000256" key="1">
    <source>
        <dbReference type="SAM" id="Coils"/>
    </source>
</evidence>
<keyword evidence="3" id="KW-1185">Reference proteome</keyword>
<protein>
    <submittedName>
        <fullName evidence="2">TOX high mobility group box family member 4-A</fullName>
    </submittedName>
</protein>
<dbReference type="PANTHER" id="PTHR33431:SF12">
    <property type="entry name" value="HIGH MOBILITY GROUP BOX PROTEIN, PUTATIVE (DUF1635)-RELATED"/>
    <property type="match status" value="1"/>
</dbReference>
<proteinExistence type="predicted"/>
<dbReference type="PANTHER" id="PTHR33431">
    <property type="entry name" value="ENABLED-LIKE PROTEIN (DUF1635)"/>
    <property type="match status" value="1"/>
</dbReference>
<gene>
    <name evidence="2" type="ORF">F3Y22_tig00111402pilonHSYRG00483</name>
</gene>
<keyword evidence="1" id="KW-0175">Coiled coil</keyword>
<dbReference type="InterPro" id="IPR012862">
    <property type="entry name" value="DUF1635"/>
</dbReference>
<organism evidence="2 3">
    <name type="scientific">Hibiscus syriacus</name>
    <name type="common">Rose of Sharon</name>
    <dbReference type="NCBI Taxonomy" id="106335"/>
    <lineage>
        <taxon>Eukaryota</taxon>
        <taxon>Viridiplantae</taxon>
        <taxon>Streptophyta</taxon>
        <taxon>Embryophyta</taxon>
        <taxon>Tracheophyta</taxon>
        <taxon>Spermatophyta</taxon>
        <taxon>Magnoliopsida</taxon>
        <taxon>eudicotyledons</taxon>
        <taxon>Gunneridae</taxon>
        <taxon>Pentapetalae</taxon>
        <taxon>rosids</taxon>
        <taxon>malvids</taxon>
        <taxon>Malvales</taxon>
        <taxon>Malvaceae</taxon>
        <taxon>Malvoideae</taxon>
        <taxon>Hibiscus</taxon>
    </lineage>
</organism>
<feature type="coiled-coil region" evidence="1">
    <location>
        <begin position="14"/>
        <end position="73"/>
    </location>
</feature>
<dbReference type="Proteomes" id="UP000436088">
    <property type="component" value="Unassembled WGS sequence"/>
</dbReference>
<name>A0A6A2YKK5_HIBSY</name>
<dbReference type="OrthoDB" id="778241at2759"/>
<dbReference type="EMBL" id="VEPZ02001331">
    <property type="protein sequence ID" value="KAE8678927.1"/>
    <property type="molecule type" value="Genomic_DNA"/>
</dbReference>
<dbReference type="Pfam" id="PF07795">
    <property type="entry name" value="DUF1635"/>
    <property type="match status" value="1"/>
</dbReference>
<accession>A0A6A2YKK5</accession>
<comment type="caution">
    <text evidence="2">The sequence shown here is derived from an EMBL/GenBank/DDBJ whole genome shotgun (WGS) entry which is preliminary data.</text>
</comment>
<sequence length="289" mass="32054">MEELGSMWNYQVGVDQLKFRLQITTMELESLKMEADEQKRKHSEEINHLLGLIKLAYKERDEAREQLKMLINKLMPHPRSENPVATSVKANSSITESNSLSDAYNHHHSLGCSSPGDSFFDAVTSPDFSTWKIAADSCKMMGFGNQHNVPLVTNIDSATAIIDDIAKGRSLPQKRKLLQAVMEAGPLLQTLIVAGPLPRWRNPPPFQAFKIPSVSLTGVCDSKTHDAKSLANPNRTMAQKRVNQCSASMMNFASSGLSSTRMLNKGAGFDSPINISQTTKGFYDLTKRR</sequence>
<reference evidence="2" key="1">
    <citation type="submission" date="2019-09" db="EMBL/GenBank/DDBJ databases">
        <title>Draft genome information of white flower Hibiscus syriacus.</title>
        <authorList>
            <person name="Kim Y.-M."/>
        </authorList>
    </citation>
    <scope>NUCLEOTIDE SEQUENCE [LARGE SCALE GENOMIC DNA]</scope>
    <source>
        <strain evidence="2">YM2019G1</strain>
    </source>
</reference>
<dbReference type="AlphaFoldDB" id="A0A6A2YKK5"/>
<evidence type="ECO:0000313" key="2">
    <source>
        <dbReference type="EMBL" id="KAE8678927.1"/>
    </source>
</evidence>
<evidence type="ECO:0000313" key="3">
    <source>
        <dbReference type="Proteomes" id="UP000436088"/>
    </source>
</evidence>